<organism evidence="1 2">
    <name type="scientific">Allosphingosinicella indica</name>
    <dbReference type="NCBI Taxonomy" id="941907"/>
    <lineage>
        <taxon>Bacteria</taxon>
        <taxon>Pseudomonadati</taxon>
        <taxon>Pseudomonadota</taxon>
        <taxon>Alphaproteobacteria</taxon>
        <taxon>Sphingomonadales</taxon>
        <taxon>Sphingomonadaceae</taxon>
        <taxon>Allosphingosinicella</taxon>
    </lineage>
</organism>
<evidence type="ECO:0000313" key="1">
    <source>
        <dbReference type="EMBL" id="SMF61474.1"/>
    </source>
</evidence>
<evidence type="ECO:0008006" key="3">
    <source>
        <dbReference type="Google" id="ProtNLM"/>
    </source>
</evidence>
<dbReference type="EMBL" id="LT840185">
    <property type="protein sequence ID" value="SMF61474.1"/>
    <property type="molecule type" value="Genomic_DNA"/>
</dbReference>
<gene>
    <name evidence="1" type="ORF">SAMN06295910_0463</name>
</gene>
<name>A0A1X7FZC0_9SPHN</name>
<dbReference type="Proteomes" id="UP000192934">
    <property type="component" value="Chromosome I"/>
</dbReference>
<dbReference type="OrthoDB" id="9811423at2"/>
<evidence type="ECO:0000313" key="2">
    <source>
        <dbReference type="Proteomes" id="UP000192934"/>
    </source>
</evidence>
<dbReference type="STRING" id="941907.SAMN06295910_0463"/>
<dbReference type="RefSeq" id="WP_085217336.1">
    <property type="nucleotide sequence ID" value="NZ_LT840185.1"/>
</dbReference>
<protein>
    <recommendedName>
        <fullName evidence="3">DUF1289 domain-containing protein</fullName>
    </recommendedName>
</protein>
<dbReference type="PANTHER" id="PTHR35175">
    <property type="entry name" value="DUF1289 DOMAIN-CONTAINING PROTEIN"/>
    <property type="match status" value="1"/>
</dbReference>
<reference evidence="2" key="1">
    <citation type="submission" date="2017-04" db="EMBL/GenBank/DDBJ databases">
        <authorList>
            <person name="Varghese N."/>
            <person name="Submissions S."/>
        </authorList>
    </citation>
    <scope>NUCLEOTIDE SEQUENCE [LARGE SCALE GENOMIC DNA]</scope>
    <source>
        <strain evidence="2">Dd16</strain>
    </source>
</reference>
<keyword evidence="2" id="KW-1185">Reference proteome</keyword>
<dbReference type="Pfam" id="PF06945">
    <property type="entry name" value="DUF1289"/>
    <property type="match status" value="1"/>
</dbReference>
<accession>A0A1X7FZC0</accession>
<proteinExistence type="predicted"/>
<dbReference type="AlphaFoldDB" id="A0A1X7FZC0"/>
<dbReference type="PANTHER" id="PTHR35175:SF2">
    <property type="entry name" value="DUF1289 DOMAIN-CONTAINING PROTEIN"/>
    <property type="match status" value="1"/>
</dbReference>
<sequence length="63" mass="6573">MSAEAVPSPCILVCTLEADVCLGCGRTLGEIGEWSSASPARQRAIVAAAAARREARRPPPPVR</sequence>
<dbReference type="InterPro" id="IPR010710">
    <property type="entry name" value="DUF1289"/>
</dbReference>